<sequence>MTGEEIYNFTQETLCALARAAGVGVEFMEPIVLMGKLRVHKTPEKDDAYYWQQTLLLRVRRERGELGTTWIFFDAEGRELTRLFQEKHKQ</sequence>
<proteinExistence type="predicted"/>
<dbReference type="AlphaFoldDB" id="A0A921AY47"/>
<dbReference type="EMBL" id="DYZA01000232">
    <property type="protein sequence ID" value="HJD98201.1"/>
    <property type="molecule type" value="Genomic_DNA"/>
</dbReference>
<reference evidence="1" key="1">
    <citation type="journal article" date="2021" name="PeerJ">
        <title>Extensive microbial diversity within the chicken gut microbiome revealed by metagenomics and culture.</title>
        <authorList>
            <person name="Gilroy R."/>
            <person name="Ravi A."/>
            <person name="Getino M."/>
            <person name="Pursley I."/>
            <person name="Horton D.L."/>
            <person name="Alikhan N.F."/>
            <person name="Baker D."/>
            <person name="Gharbi K."/>
            <person name="Hall N."/>
            <person name="Watson M."/>
            <person name="Adriaenssens E.M."/>
            <person name="Foster-Nyarko E."/>
            <person name="Jarju S."/>
            <person name="Secka A."/>
            <person name="Antonio M."/>
            <person name="Oren A."/>
            <person name="Chaudhuri R.R."/>
            <person name="La Ragione R."/>
            <person name="Hildebrand F."/>
            <person name="Pallen M.J."/>
        </authorList>
    </citation>
    <scope>NUCLEOTIDE SEQUENCE</scope>
    <source>
        <strain evidence="1">ChiGjej2B2-19336</strain>
    </source>
</reference>
<organism evidence="1 2">
    <name type="scientific">Mailhella massiliensis</name>
    <dbReference type="NCBI Taxonomy" id="1903261"/>
    <lineage>
        <taxon>Bacteria</taxon>
        <taxon>Pseudomonadati</taxon>
        <taxon>Thermodesulfobacteriota</taxon>
        <taxon>Desulfovibrionia</taxon>
        <taxon>Desulfovibrionales</taxon>
        <taxon>Desulfovibrionaceae</taxon>
        <taxon>Mailhella</taxon>
    </lineage>
</organism>
<comment type="caution">
    <text evidence="1">The sequence shown here is derived from an EMBL/GenBank/DDBJ whole genome shotgun (WGS) entry which is preliminary data.</text>
</comment>
<evidence type="ECO:0000313" key="2">
    <source>
        <dbReference type="Proteomes" id="UP000698963"/>
    </source>
</evidence>
<dbReference type="Proteomes" id="UP000698963">
    <property type="component" value="Unassembled WGS sequence"/>
</dbReference>
<dbReference type="RefSeq" id="WP_304123768.1">
    <property type="nucleotide sequence ID" value="NZ_DYZA01000232.1"/>
</dbReference>
<name>A0A921AY47_9BACT</name>
<gene>
    <name evidence="1" type="ORF">K8W16_11215</name>
</gene>
<reference evidence="1" key="2">
    <citation type="submission" date="2021-09" db="EMBL/GenBank/DDBJ databases">
        <authorList>
            <person name="Gilroy R."/>
        </authorList>
    </citation>
    <scope>NUCLEOTIDE SEQUENCE</scope>
    <source>
        <strain evidence="1">ChiGjej2B2-19336</strain>
    </source>
</reference>
<evidence type="ECO:0000313" key="1">
    <source>
        <dbReference type="EMBL" id="HJD98201.1"/>
    </source>
</evidence>
<protein>
    <submittedName>
        <fullName evidence="1">Uncharacterized protein</fullName>
    </submittedName>
</protein>
<accession>A0A921AY47</accession>